<dbReference type="PANTHER" id="PTHR20883">
    <property type="entry name" value="PHYTANOYL-COA DIOXYGENASE DOMAIN CONTAINING 1"/>
    <property type="match status" value="1"/>
</dbReference>
<reference evidence="2" key="1">
    <citation type="submission" date="2019-12" db="EMBL/GenBank/DDBJ databases">
        <authorList>
            <person name="Cremers G."/>
        </authorList>
    </citation>
    <scope>NUCLEOTIDE SEQUENCE</scope>
    <source>
        <strain evidence="2">Vvax</strain>
    </source>
</reference>
<dbReference type="EMBL" id="LR743507">
    <property type="protein sequence ID" value="CAA2106834.1"/>
    <property type="molecule type" value="Genomic_DNA"/>
</dbReference>
<dbReference type="RefSeq" id="WP_339091497.1">
    <property type="nucleotide sequence ID" value="NZ_LR743507.1"/>
</dbReference>
<protein>
    <submittedName>
        <fullName evidence="2">Ectoine dioxygenase</fullName>
        <ecNumber evidence="2">1.14.11.-</ecNumber>
    </submittedName>
</protein>
<gene>
    <name evidence="2" type="primary">ectD</name>
    <name evidence="2" type="ORF">VVAX_03936</name>
</gene>
<organism evidence="2">
    <name type="scientific">Variovorax paradoxus</name>
    <dbReference type="NCBI Taxonomy" id="34073"/>
    <lineage>
        <taxon>Bacteria</taxon>
        <taxon>Pseudomonadati</taxon>
        <taxon>Pseudomonadota</taxon>
        <taxon>Betaproteobacteria</taxon>
        <taxon>Burkholderiales</taxon>
        <taxon>Comamonadaceae</taxon>
        <taxon>Variovorax</taxon>
    </lineage>
</organism>
<proteinExistence type="predicted"/>
<dbReference type="EC" id="1.14.11.-" evidence="2"/>
<comment type="cofactor">
    <cofactor evidence="1">
        <name>Fe(2+)</name>
        <dbReference type="ChEBI" id="CHEBI:29033"/>
    </cofactor>
</comment>
<dbReference type="Pfam" id="PF05721">
    <property type="entry name" value="PhyH"/>
    <property type="match status" value="1"/>
</dbReference>
<name>A0A679JLB3_VARPD</name>
<dbReference type="PANTHER" id="PTHR20883:SF48">
    <property type="entry name" value="ECTOINE DIOXYGENASE"/>
    <property type="match status" value="1"/>
</dbReference>
<dbReference type="AlphaFoldDB" id="A0A679JLB3"/>
<dbReference type="GO" id="GO:0016706">
    <property type="term" value="F:2-oxoglutarate-dependent dioxygenase activity"/>
    <property type="evidence" value="ECO:0007669"/>
    <property type="project" value="UniProtKB-ARBA"/>
</dbReference>
<dbReference type="SUPFAM" id="SSF51197">
    <property type="entry name" value="Clavaminate synthase-like"/>
    <property type="match status" value="1"/>
</dbReference>
<evidence type="ECO:0000313" key="2">
    <source>
        <dbReference type="EMBL" id="CAA2106834.1"/>
    </source>
</evidence>
<evidence type="ECO:0000256" key="1">
    <source>
        <dbReference type="ARBA" id="ARBA00001954"/>
    </source>
</evidence>
<dbReference type="GO" id="GO:0005506">
    <property type="term" value="F:iron ion binding"/>
    <property type="evidence" value="ECO:0007669"/>
    <property type="project" value="UniProtKB-ARBA"/>
</dbReference>
<keyword evidence="2" id="KW-0560">Oxidoreductase</keyword>
<accession>A0A679JLB3</accession>
<keyword evidence="2" id="KW-0223">Dioxygenase</keyword>
<sequence length="294" mass="33003">MKLTPEQRAQFERDGYLFFPGHFSAEETRVLTDAVPALYARREAFNVREKGSDAVRTNFAAHLISEPFARLARHPRMVGPVTDLFEEEVYMHQFKINGKMAFEGDVWQWHQDYGTWLNDDLMPTERAMNVAIFLDDVNEHNGPLMFIPGSHRKGVVDAKHDLTTTSYPLWTVDNELIGQLVDRAGGKHGGIVSPKGPAGSMILFHSCLVHASGSNLSPFNRVAVYLSLCAVSNHIRRHKRPEYIAHRDFTPIEMLPDDCLLKPYPVDVPWKNGLPDSALQTSLDVLGARAAAEA</sequence>
<dbReference type="InterPro" id="IPR008775">
    <property type="entry name" value="Phytyl_CoA_dOase-like"/>
</dbReference>
<dbReference type="Gene3D" id="2.60.120.620">
    <property type="entry name" value="q2cbj1_9rhob like domain"/>
    <property type="match status" value="1"/>
</dbReference>